<dbReference type="Gramene" id="PNW75135">
    <property type="protein sequence ID" value="PNW75135"/>
    <property type="gene ID" value="CHLRE_12g514100v5"/>
</dbReference>
<accession>A0A2K3D3M1</accession>
<name>A0A2K3D3M1_CHLRE</name>
<reference evidence="2 3" key="1">
    <citation type="journal article" date="2007" name="Science">
        <title>The Chlamydomonas genome reveals the evolution of key animal and plant functions.</title>
        <authorList>
            <person name="Merchant S.S."/>
            <person name="Prochnik S.E."/>
            <person name="Vallon O."/>
            <person name="Harris E.H."/>
            <person name="Karpowicz S.J."/>
            <person name="Witman G.B."/>
            <person name="Terry A."/>
            <person name="Salamov A."/>
            <person name="Fritz-Laylin L.K."/>
            <person name="Marechal-Drouard L."/>
            <person name="Marshall W.F."/>
            <person name="Qu L.H."/>
            <person name="Nelson D.R."/>
            <person name="Sanderfoot A.A."/>
            <person name="Spalding M.H."/>
            <person name="Kapitonov V.V."/>
            <person name="Ren Q."/>
            <person name="Ferris P."/>
            <person name="Lindquist E."/>
            <person name="Shapiro H."/>
            <person name="Lucas S.M."/>
            <person name="Grimwood J."/>
            <person name="Schmutz J."/>
            <person name="Cardol P."/>
            <person name="Cerutti H."/>
            <person name="Chanfreau G."/>
            <person name="Chen C.L."/>
            <person name="Cognat V."/>
            <person name="Croft M.T."/>
            <person name="Dent R."/>
            <person name="Dutcher S."/>
            <person name="Fernandez E."/>
            <person name="Fukuzawa H."/>
            <person name="Gonzalez-Ballester D."/>
            <person name="Gonzalez-Halphen D."/>
            <person name="Hallmann A."/>
            <person name="Hanikenne M."/>
            <person name="Hippler M."/>
            <person name="Inwood W."/>
            <person name="Jabbari K."/>
            <person name="Kalanon M."/>
            <person name="Kuras R."/>
            <person name="Lefebvre P.A."/>
            <person name="Lemaire S.D."/>
            <person name="Lobanov A.V."/>
            <person name="Lohr M."/>
            <person name="Manuell A."/>
            <person name="Meier I."/>
            <person name="Mets L."/>
            <person name="Mittag M."/>
            <person name="Mittelmeier T."/>
            <person name="Moroney J.V."/>
            <person name="Moseley J."/>
            <person name="Napoli C."/>
            <person name="Nedelcu A.M."/>
            <person name="Niyogi K."/>
            <person name="Novoselov S.V."/>
            <person name="Paulsen I.T."/>
            <person name="Pazour G."/>
            <person name="Purton S."/>
            <person name="Ral J.P."/>
            <person name="Riano-Pachon D.M."/>
            <person name="Riekhof W."/>
            <person name="Rymarquis L."/>
            <person name="Schroda M."/>
            <person name="Stern D."/>
            <person name="Umen J."/>
            <person name="Willows R."/>
            <person name="Wilson N."/>
            <person name="Zimmer S.L."/>
            <person name="Allmer J."/>
            <person name="Balk J."/>
            <person name="Bisova K."/>
            <person name="Chen C.J."/>
            <person name="Elias M."/>
            <person name="Gendler K."/>
            <person name="Hauser C."/>
            <person name="Lamb M.R."/>
            <person name="Ledford H."/>
            <person name="Long J.C."/>
            <person name="Minagawa J."/>
            <person name="Page M.D."/>
            <person name="Pan J."/>
            <person name="Pootakham W."/>
            <person name="Roje S."/>
            <person name="Rose A."/>
            <person name="Stahlberg E."/>
            <person name="Terauchi A.M."/>
            <person name="Yang P."/>
            <person name="Ball S."/>
            <person name="Bowler C."/>
            <person name="Dieckmann C.L."/>
            <person name="Gladyshev V.N."/>
            <person name="Green P."/>
            <person name="Jorgensen R."/>
            <person name="Mayfield S."/>
            <person name="Mueller-Roeber B."/>
            <person name="Rajamani S."/>
            <person name="Sayre R.T."/>
            <person name="Brokstein P."/>
            <person name="Dubchak I."/>
            <person name="Goodstein D."/>
            <person name="Hornick L."/>
            <person name="Huang Y.W."/>
            <person name="Jhaveri J."/>
            <person name="Luo Y."/>
            <person name="Martinez D."/>
            <person name="Ngau W.C."/>
            <person name="Otillar B."/>
            <person name="Poliakov A."/>
            <person name="Porter A."/>
            <person name="Szajkowski L."/>
            <person name="Werner G."/>
            <person name="Zhou K."/>
            <person name="Grigoriev I.V."/>
            <person name="Rokhsar D.S."/>
            <person name="Grossman A.R."/>
        </authorList>
    </citation>
    <scope>NUCLEOTIDE SEQUENCE [LARGE SCALE GENOMIC DNA]</scope>
    <source>
        <strain evidence="3">CC-503</strain>
    </source>
</reference>
<feature type="compositionally biased region" description="Low complexity" evidence="1">
    <location>
        <begin position="321"/>
        <end position="331"/>
    </location>
</feature>
<dbReference type="GO" id="GO:0005737">
    <property type="term" value="C:cytoplasm"/>
    <property type="evidence" value="ECO:0000318"/>
    <property type="project" value="GO_Central"/>
</dbReference>
<dbReference type="ExpressionAtlas" id="A0A2K3D3M1">
    <property type="expression patterns" value="baseline"/>
</dbReference>
<dbReference type="OrthoDB" id="2436248at2759"/>
<dbReference type="EMBL" id="CM008973">
    <property type="protein sequence ID" value="PNW75135.1"/>
    <property type="molecule type" value="Genomic_DNA"/>
</dbReference>
<dbReference type="KEGG" id="cre:CHLRE_12g514100v5"/>
<dbReference type="Gene3D" id="1.10.510.10">
    <property type="entry name" value="Transferase(Phosphotransferase) domain 1"/>
    <property type="match status" value="1"/>
</dbReference>
<feature type="region of interest" description="Disordered" evidence="1">
    <location>
        <begin position="73"/>
        <end position="94"/>
    </location>
</feature>
<dbReference type="RefSeq" id="XP_042918371.1">
    <property type="nucleotide sequence ID" value="XM_043068276.1"/>
</dbReference>
<dbReference type="SUPFAM" id="SSF56112">
    <property type="entry name" value="Protein kinase-like (PK-like)"/>
    <property type="match status" value="1"/>
</dbReference>
<evidence type="ECO:0000256" key="1">
    <source>
        <dbReference type="SAM" id="MobiDB-lite"/>
    </source>
</evidence>
<dbReference type="PaxDb" id="3055-EDO96741"/>
<evidence type="ECO:0000313" key="3">
    <source>
        <dbReference type="Proteomes" id="UP000006906"/>
    </source>
</evidence>
<dbReference type="GeneID" id="5728542"/>
<organism evidence="2 3">
    <name type="scientific">Chlamydomonas reinhardtii</name>
    <name type="common">Chlamydomonas smithii</name>
    <dbReference type="NCBI Taxonomy" id="3055"/>
    <lineage>
        <taxon>Eukaryota</taxon>
        <taxon>Viridiplantae</taxon>
        <taxon>Chlorophyta</taxon>
        <taxon>core chlorophytes</taxon>
        <taxon>Chlorophyceae</taxon>
        <taxon>CS clade</taxon>
        <taxon>Chlamydomonadales</taxon>
        <taxon>Chlamydomonadaceae</taxon>
        <taxon>Chlamydomonas</taxon>
    </lineage>
</organism>
<feature type="region of interest" description="Disordered" evidence="1">
    <location>
        <begin position="313"/>
        <end position="333"/>
    </location>
</feature>
<dbReference type="GO" id="GO:0005634">
    <property type="term" value="C:nucleus"/>
    <property type="evidence" value="ECO:0000318"/>
    <property type="project" value="GO_Central"/>
</dbReference>
<evidence type="ECO:0008006" key="4">
    <source>
        <dbReference type="Google" id="ProtNLM"/>
    </source>
</evidence>
<dbReference type="GO" id="GO:0004683">
    <property type="term" value="F:calcium/calmodulin-dependent protein kinase activity"/>
    <property type="evidence" value="ECO:0000318"/>
    <property type="project" value="GO_Central"/>
</dbReference>
<dbReference type="GO" id="GO:0005516">
    <property type="term" value="F:calmodulin binding"/>
    <property type="evidence" value="ECO:0000318"/>
    <property type="project" value="GO_Central"/>
</dbReference>
<dbReference type="GO" id="GO:0009931">
    <property type="term" value="F:calcium-dependent protein serine/threonine kinase activity"/>
    <property type="evidence" value="ECO:0000318"/>
    <property type="project" value="GO_Central"/>
</dbReference>
<protein>
    <recommendedName>
        <fullName evidence="4">Protein kinase domain-containing protein</fullName>
    </recommendedName>
</protein>
<dbReference type="AlphaFoldDB" id="A0A2K3D3M1"/>
<dbReference type="GO" id="GO:0035556">
    <property type="term" value="P:intracellular signal transduction"/>
    <property type="evidence" value="ECO:0000318"/>
    <property type="project" value="GO_Central"/>
</dbReference>
<dbReference type="Proteomes" id="UP000006906">
    <property type="component" value="Chromosome 12"/>
</dbReference>
<sequence length="599" mass="64819">MEEQEKLQNELIETGAEIRKVLASADSAENAEDKRYYRDMALVLRKRELLLFEALQARGRAAMAAGLGVESATPPHTVHAAGPVQPPPPDLPPQTNPTTAYLEDCLKPPAAGRGTLCAMLLHGDVEALQKSLATPVALGLPLPPFAAAEMPRSLRHKLVFETQQATPNELSMHVYGAVCDDLQPAGTGCSSEMYTAFLTHRLLERTWWLIAKHQQVTWLDMDRNVADASGAQAAVRLQRPDFMVWVKKALLFKGEEKADPPGSLPLAVDELTSNTTEAWAAGLLPAVPRPCMLAYAAAGSRLQFFCLIPSASDSTGKRTGDGSSSSAGSGSRRVRAEPISTVLELRSLEGRLAVVTAAFNIWRLLDDYANSGQLVPALPIGGQSIKSAAATSASIPVLRPDYRLTHERYVSFELLARLYERLRGPQHRHAIIKASQLPRLDADGTYCTGPPDTEQELAAAVAGVLRGLAALHAEGYVHRDVRWANVIYLPEDGRWMLIDLEHAGLEGCDCSRSPFPLRCWSPRTLPPDKVYRAASDLRMAAEQLMCGGLRFTLSDAASDLREQLMRAVEADNGGSGGSGLTAEQALKHPWLAAAAAGPW</sequence>
<dbReference type="InterPro" id="IPR011009">
    <property type="entry name" value="Kinase-like_dom_sf"/>
</dbReference>
<dbReference type="InParanoid" id="A0A2K3D3M1"/>
<evidence type="ECO:0000313" key="2">
    <source>
        <dbReference type="EMBL" id="PNW75135.1"/>
    </source>
</evidence>
<gene>
    <name evidence="2" type="ORF">CHLRE_12g514100v5</name>
</gene>
<keyword evidence="3" id="KW-1185">Reference proteome</keyword>
<feature type="compositionally biased region" description="Pro residues" evidence="1">
    <location>
        <begin position="84"/>
        <end position="94"/>
    </location>
</feature>
<proteinExistence type="predicted"/>